<protein>
    <submittedName>
        <fullName evidence="1">Uncharacterized protein</fullName>
    </submittedName>
</protein>
<proteinExistence type="predicted"/>
<evidence type="ECO:0000313" key="1">
    <source>
        <dbReference type="EMBL" id="KAF2705284.1"/>
    </source>
</evidence>
<keyword evidence="2" id="KW-1185">Reference proteome</keyword>
<organism evidence="1 2">
    <name type="scientific">Pleomassaria siparia CBS 279.74</name>
    <dbReference type="NCBI Taxonomy" id="1314801"/>
    <lineage>
        <taxon>Eukaryota</taxon>
        <taxon>Fungi</taxon>
        <taxon>Dikarya</taxon>
        <taxon>Ascomycota</taxon>
        <taxon>Pezizomycotina</taxon>
        <taxon>Dothideomycetes</taxon>
        <taxon>Pleosporomycetidae</taxon>
        <taxon>Pleosporales</taxon>
        <taxon>Pleomassariaceae</taxon>
        <taxon>Pleomassaria</taxon>
    </lineage>
</organism>
<sequence length="224" mass="25681">MNDAPCRNFFGLTQVNRQIRSEFRHIYTRETCILLDDCDVKDYLDTFYAYGATNKDVYQGHGRIAVGIYPLRYKSPTIAIEHIIQLATKAIDLSFSFTGYKRLGMCAALNNIFFSRLEVWKAAIDTGIHIRVSHHSKDCIFFFLVGTNDRWFEAGCEIEVAAFLATLGLHKHWGRWIHVYQWDAPLEVVVAVSVRLRLVPGETGPLDPSMIVDYFHEDDLRSTA</sequence>
<accession>A0A6G1JXE8</accession>
<dbReference type="EMBL" id="MU005779">
    <property type="protein sequence ID" value="KAF2705284.1"/>
    <property type="molecule type" value="Genomic_DNA"/>
</dbReference>
<reference evidence="1" key="1">
    <citation type="journal article" date="2020" name="Stud. Mycol.">
        <title>101 Dothideomycetes genomes: a test case for predicting lifestyles and emergence of pathogens.</title>
        <authorList>
            <person name="Haridas S."/>
            <person name="Albert R."/>
            <person name="Binder M."/>
            <person name="Bloem J."/>
            <person name="Labutti K."/>
            <person name="Salamov A."/>
            <person name="Andreopoulos B."/>
            <person name="Baker S."/>
            <person name="Barry K."/>
            <person name="Bills G."/>
            <person name="Bluhm B."/>
            <person name="Cannon C."/>
            <person name="Castanera R."/>
            <person name="Culley D."/>
            <person name="Daum C."/>
            <person name="Ezra D."/>
            <person name="Gonzalez J."/>
            <person name="Henrissat B."/>
            <person name="Kuo A."/>
            <person name="Liang C."/>
            <person name="Lipzen A."/>
            <person name="Lutzoni F."/>
            <person name="Magnuson J."/>
            <person name="Mondo S."/>
            <person name="Nolan M."/>
            <person name="Ohm R."/>
            <person name="Pangilinan J."/>
            <person name="Park H.-J."/>
            <person name="Ramirez L."/>
            <person name="Alfaro M."/>
            <person name="Sun H."/>
            <person name="Tritt A."/>
            <person name="Yoshinaga Y."/>
            <person name="Zwiers L.-H."/>
            <person name="Turgeon B."/>
            <person name="Goodwin S."/>
            <person name="Spatafora J."/>
            <person name="Crous P."/>
            <person name="Grigoriev I."/>
        </authorList>
    </citation>
    <scope>NUCLEOTIDE SEQUENCE</scope>
    <source>
        <strain evidence="1">CBS 279.74</strain>
    </source>
</reference>
<name>A0A6G1JXE8_9PLEO</name>
<dbReference type="OrthoDB" id="4133832at2759"/>
<dbReference type="AlphaFoldDB" id="A0A6G1JXE8"/>
<gene>
    <name evidence="1" type="ORF">K504DRAFT_460540</name>
</gene>
<dbReference type="Proteomes" id="UP000799428">
    <property type="component" value="Unassembled WGS sequence"/>
</dbReference>
<evidence type="ECO:0000313" key="2">
    <source>
        <dbReference type="Proteomes" id="UP000799428"/>
    </source>
</evidence>